<dbReference type="EMBL" id="ML170207">
    <property type="protein sequence ID" value="TDL18508.1"/>
    <property type="molecule type" value="Genomic_DNA"/>
</dbReference>
<feature type="region of interest" description="Disordered" evidence="1">
    <location>
        <begin position="1"/>
        <end position="30"/>
    </location>
</feature>
<dbReference type="VEuPathDB" id="FungiDB:BD410DRAFT_842821"/>
<reference evidence="2 3" key="1">
    <citation type="submission" date="2018-06" db="EMBL/GenBank/DDBJ databases">
        <title>A transcriptomic atlas of mushroom development highlights an independent origin of complex multicellularity.</title>
        <authorList>
            <consortium name="DOE Joint Genome Institute"/>
            <person name="Krizsan K."/>
            <person name="Almasi E."/>
            <person name="Merenyi Z."/>
            <person name="Sahu N."/>
            <person name="Viragh M."/>
            <person name="Koszo T."/>
            <person name="Mondo S."/>
            <person name="Kiss B."/>
            <person name="Balint B."/>
            <person name="Kues U."/>
            <person name="Barry K."/>
            <person name="Hegedus J.C."/>
            <person name="Henrissat B."/>
            <person name="Johnson J."/>
            <person name="Lipzen A."/>
            <person name="Ohm R."/>
            <person name="Nagy I."/>
            <person name="Pangilinan J."/>
            <person name="Yan J."/>
            <person name="Xiong Y."/>
            <person name="Grigoriev I.V."/>
            <person name="Hibbett D.S."/>
            <person name="Nagy L.G."/>
        </authorList>
    </citation>
    <scope>NUCLEOTIDE SEQUENCE [LARGE SCALE GENOMIC DNA]</scope>
    <source>
        <strain evidence="2 3">SZMC22713</strain>
    </source>
</reference>
<sequence>MAPKRAQPPTSAAPPNKTAASANKENITTKAATTKAAAKAKKNATRAANPAAMQTFTDAMAAAAANAPQIVVQHAGSAADTTFNNMALTISAAATNPTINTDENATNIVTNANATRAGASVPPIDPTLLVGDVEKLQQELRDAREALAAANVATATANAAAAAAVNPATTTANVTAAANIAPNAPTAMTVANVPDDQAAEVFHPGTGCAGNGFNLQEEMGLAGDDDKYLAIRRALNGIVNQSGLDCKKTWPKQSKIVIARVLLLARQKIPYLRRFHQDWATIEYMRGRFKNQRQYAVRITKKVNSELVADGIGGDELAIGVGAGGGNA</sequence>
<gene>
    <name evidence="2" type="ORF">BD410DRAFT_842821</name>
</gene>
<protein>
    <submittedName>
        <fullName evidence="2">Uncharacterized protein</fullName>
    </submittedName>
</protein>
<evidence type="ECO:0000313" key="3">
    <source>
        <dbReference type="Proteomes" id="UP000294933"/>
    </source>
</evidence>
<dbReference type="OrthoDB" id="2755069at2759"/>
<dbReference type="STRING" id="50990.A0A4Y7PTV3"/>
<dbReference type="Proteomes" id="UP000294933">
    <property type="component" value="Unassembled WGS sequence"/>
</dbReference>
<proteinExistence type="predicted"/>
<organism evidence="2 3">
    <name type="scientific">Rickenella mellea</name>
    <dbReference type="NCBI Taxonomy" id="50990"/>
    <lineage>
        <taxon>Eukaryota</taxon>
        <taxon>Fungi</taxon>
        <taxon>Dikarya</taxon>
        <taxon>Basidiomycota</taxon>
        <taxon>Agaricomycotina</taxon>
        <taxon>Agaricomycetes</taxon>
        <taxon>Hymenochaetales</taxon>
        <taxon>Rickenellaceae</taxon>
        <taxon>Rickenella</taxon>
    </lineage>
</organism>
<name>A0A4Y7PTV3_9AGAM</name>
<accession>A0A4Y7PTV3</accession>
<evidence type="ECO:0000256" key="1">
    <source>
        <dbReference type="SAM" id="MobiDB-lite"/>
    </source>
</evidence>
<dbReference type="AlphaFoldDB" id="A0A4Y7PTV3"/>
<evidence type="ECO:0000313" key="2">
    <source>
        <dbReference type="EMBL" id="TDL18508.1"/>
    </source>
</evidence>
<keyword evidence="3" id="KW-1185">Reference proteome</keyword>